<name>A0ABQ3QV78_9ACTN</name>
<evidence type="ECO:0000313" key="2">
    <source>
        <dbReference type="Proteomes" id="UP001050808"/>
    </source>
</evidence>
<protein>
    <submittedName>
        <fullName evidence="1">Uncharacterized protein</fullName>
    </submittedName>
</protein>
<reference evidence="1" key="1">
    <citation type="submission" date="2024-05" db="EMBL/GenBank/DDBJ databases">
        <title>Whole genome shotgun sequence of Streptomyces violascens NBRC 12920.</title>
        <authorList>
            <person name="Komaki H."/>
            <person name="Tamura T."/>
        </authorList>
    </citation>
    <scope>NUCLEOTIDE SEQUENCE</scope>
    <source>
        <strain evidence="1">NBRC 12920</strain>
    </source>
</reference>
<proteinExistence type="predicted"/>
<organism evidence="1 2">
    <name type="scientific">Streptomyces violascens</name>
    <dbReference type="NCBI Taxonomy" id="67381"/>
    <lineage>
        <taxon>Bacteria</taxon>
        <taxon>Bacillati</taxon>
        <taxon>Actinomycetota</taxon>
        <taxon>Actinomycetes</taxon>
        <taxon>Kitasatosporales</taxon>
        <taxon>Streptomycetaceae</taxon>
        <taxon>Streptomyces</taxon>
    </lineage>
</organism>
<keyword evidence="2" id="KW-1185">Reference proteome</keyword>
<evidence type="ECO:0000313" key="1">
    <source>
        <dbReference type="EMBL" id="GHI41184.1"/>
    </source>
</evidence>
<accession>A0ABQ3QV78</accession>
<comment type="caution">
    <text evidence="1">The sequence shown here is derived from an EMBL/GenBank/DDBJ whole genome shotgun (WGS) entry which is preliminary data.</text>
</comment>
<dbReference type="Proteomes" id="UP001050808">
    <property type="component" value="Unassembled WGS sequence"/>
</dbReference>
<sequence>MGREAFAGTAGGAVAARSCLFGFTLVGPRARVVAMPQLGHRFRSFRFAFGLAPTSFAACLETGGSVLEHALANEATLCGIPRRQVTVYRHLFVAKRSGRCSDCRVRAVDASSRP</sequence>
<gene>
    <name evidence="1" type="ORF">Sviol_55920</name>
</gene>
<dbReference type="EMBL" id="BNDY01000017">
    <property type="protein sequence ID" value="GHI41184.1"/>
    <property type="molecule type" value="Genomic_DNA"/>
</dbReference>